<evidence type="ECO:0000313" key="3">
    <source>
        <dbReference type="EMBL" id="KAL2554879.1"/>
    </source>
</evidence>
<dbReference type="PANTHER" id="PTHR21596">
    <property type="entry name" value="RIBONUCLEASE P SUBUNIT P38"/>
    <property type="match status" value="1"/>
</dbReference>
<keyword evidence="1" id="KW-0175">Coiled coil</keyword>
<dbReference type="InterPro" id="IPR045177">
    <property type="entry name" value="FDM1-5/IDN2"/>
</dbReference>
<name>A0ABD1WYT3_9LAMI</name>
<dbReference type="Pfam" id="PF03469">
    <property type="entry name" value="XH"/>
    <property type="match status" value="1"/>
</dbReference>
<feature type="domain" description="Factor of DNA methylation 1-5/IDN2" evidence="2">
    <location>
        <begin position="144"/>
        <end position="275"/>
    </location>
</feature>
<sequence>MADKKWVKVEMGMTPYPKTSLSPAMMDAVDKKCRRWLRNFAGGEEMANKKMGFDSNKCASTCTHISETRKLQRDSREHVRRVLDEQETLNLELENKKRRLDSWSKELNKHEALTERKRQKLEEEKKKKGLPEMLNRSHVNIGLKRMGEIDEKAFKNACNLRFPPEEADVKAVELCSLWQEKLKNPQWLWHPVKAITDDKGNPHEILNEDDEFLRNIKDEWEDDYAVTMAFSEMNEYNPSGRDVVPELWNYEENRKATLKEVINYIFKQLKTLKRRR</sequence>
<comment type="caution">
    <text evidence="3">The sequence shown here is derived from an EMBL/GenBank/DDBJ whole genome shotgun (WGS) entry which is preliminary data.</text>
</comment>
<feature type="coiled-coil region" evidence="1">
    <location>
        <begin position="76"/>
        <end position="127"/>
    </location>
</feature>
<dbReference type="EMBL" id="JBFOLJ010000002">
    <property type="protein sequence ID" value="KAL2554879.1"/>
    <property type="molecule type" value="Genomic_DNA"/>
</dbReference>
<evidence type="ECO:0000313" key="4">
    <source>
        <dbReference type="Proteomes" id="UP001604277"/>
    </source>
</evidence>
<evidence type="ECO:0000259" key="2">
    <source>
        <dbReference type="Pfam" id="PF03469"/>
    </source>
</evidence>
<accession>A0ABD1WYT3</accession>
<dbReference type="AlphaFoldDB" id="A0ABD1WYT3"/>
<evidence type="ECO:0000256" key="1">
    <source>
        <dbReference type="SAM" id="Coils"/>
    </source>
</evidence>
<protein>
    <submittedName>
        <fullName evidence="3">Factor of DNA methylation 1</fullName>
    </submittedName>
</protein>
<reference evidence="4" key="1">
    <citation type="submission" date="2024-07" db="EMBL/GenBank/DDBJ databases">
        <title>Two chromosome-level genome assemblies of Korean endemic species Abeliophyllum distichum and Forsythia ovata (Oleaceae).</title>
        <authorList>
            <person name="Jang H."/>
        </authorList>
    </citation>
    <scope>NUCLEOTIDE SEQUENCE [LARGE SCALE GENOMIC DNA]</scope>
</reference>
<keyword evidence="4" id="KW-1185">Reference proteome</keyword>
<dbReference type="Proteomes" id="UP001604277">
    <property type="component" value="Unassembled WGS sequence"/>
</dbReference>
<organism evidence="3 4">
    <name type="scientific">Forsythia ovata</name>
    <dbReference type="NCBI Taxonomy" id="205694"/>
    <lineage>
        <taxon>Eukaryota</taxon>
        <taxon>Viridiplantae</taxon>
        <taxon>Streptophyta</taxon>
        <taxon>Embryophyta</taxon>
        <taxon>Tracheophyta</taxon>
        <taxon>Spermatophyta</taxon>
        <taxon>Magnoliopsida</taxon>
        <taxon>eudicotyledons</taxon>
        <taxon>Gunneridae</taxon>
        <taxon>Pentapetalae</taxon>
        <taxon>asterids</taxon>
        <taxon>lamiids</taxon>
        <taxon>Lamiales</taxon>
        <taxon>Oleaceae</taxon>
        <taxon>Forsythieae</taxon>
        <taxon>Forsythia</taxon>
    </lineage>
</organism>
<dbReference type="InterPro" id="IPR005379">
    <property type="entry name" value="FDM1-5/IDN2_XH"/>
</dbReference>
<dbReference type="PANTHER" id="PTHR21596:SF3">
    <property type="entry name" value="FACTOR OF DNA METHYLATION 1-RELATED"/>
    <property type="match status" value="1"/>
</dbReference>
<proteinExistence type="predicted"/>
<gene>
    <name evidence="3" type="ORF">Fot_08498</name>
</gene>